<evidence type="ECO:0000313" key="15">
    <source>
        <dbReference type="EMBL" id="MBE6060977.1"/>
    </source>
</evidence>
<dbReference type="InterPro" id="IPR011604">
    <property type="entry name" value="PDDEXK-like_dom_sf"/>
</dbReference>
<keyword evidence="8" id="KW-0269">Exonuclease</keyword>
<evidence type="ECO:0000256" key="8">
    <source>
        <dbReference type="ARBA" id="ARBA00022839"/>
    </source>
</evidence>
<protein>
    <submittedName>
        <fullName evidence="15">Helicase-exonuclease AddAB subunit AddB</fullName>
    </submittedName>
</protein>
<evidence type="ECO:0000256" key="7">
    <source>
        <dbReference type="ARBA" id="ARBA00022806"/>
    </source>
</evidence>
<dbReference type="NCBIfam" id="TIGR02773">
    <property type="entry name" value="addB_Gpos"/>
    <property type="match status" value="1"/>
</dbReference>
<dbReference type="AlphaFoldDB" id="A0A927W5K6"/>
<evidence type="ECO:0000313" key="16">
    <source>
        <dbReference type="Proteomes" id="UP000768462"/>
    </source>
</evidence>
<keyword evidence="1" id="KW-0004">4Fe-4S</keyword>
<dbReference type="GO" id="GO:0004527">
    <property type="term" value="F:exonuclease activity"/>
    <property type="evidence" value="ECO:0007669"/>
    <property type="project" value="UniProtKB-KW"/>
</dbReference>
<evidence type="ECO:0000256" key="4">
    <source>
        <dbReference type="ARBA" id="ARBA00022741"/>
    </source>
</evidence>
<evidence type="ECO:0000256" key="1">
    <source>
        <dbReference type="ARBA" id="ARBA00022485"/>
    </source>
</evidence>
<dbReference type="Gene3D" id="3.90.320.10">
    <property type="match status" value="1"/>
</dbReference>
<dbReference type="PROSITE" id="PS51217">
    <property type="entry name" value="UVRD_HELICASE_CTER"/>
    <property type="match status" value="1"/>
</dbReference>
<sequence>MLGIRFIYGRAGTGKSYTCIEEIYEKSFDDKAPLILIVPEQLSFRAEKALIERIGATGINNVHLLSFKRLAFTIFNEVGGVTHKYMNDTGKAIIVGRAIDEAKDKLSIFKQATKQKGFIDKIIGVLTEFKRHKITPQTLKDLKENVDESSLLVDKLSDIEAIYSKFQDKLSEGYFDPEDNLTILKGKIEESRFLKGAEVWIDEFSGFTPQQYDIIGKLLRVCANVNITIPYGGDEVTDKNEDTNPFYPIYTTEEKLTKLAQDYGYYPKNNLHLHIGHRFKESEELSFLEENYFNNRGKTLKAPTKNISIFKAQNPYGEVEYVAKEILKLIREKDFRYKDIIVISRDLENYKDIVRVIFEEYEIPFFIDDKEDIASNPLVVYITSLLNIFSKGFRDNSIVNYFKSGFANLSPSEVDLLENYVLEYGIKTRKKWIDDNEEYWRESSKYENIIEIKNKGIEPLIKLEEKLKGKHKVKDICSSIYKFLVDNRVYENVNEYIEKFKRDNNLLLVDEYSSIWNMLIELLDQFVDILGEEVVTIEEFNNILSMGISHNKMGLIPTSMDQVVVGSAERIKAQEVKVAIVVGVNDGVLPRITGDEGLFNDNDRIVFKNNNISVADNSFELAFGEQYLIYNLLSIASNLLYITYPIADLEGKTKRYSMVIPRLKALFPNVLENTDILKDEVGEDEKGIVGKTPTFNNLIKKLHEYIEKDEITDLWKEIYRYYYKEPEYREKLLKVISGFTYKNHIEAIGKDKIRQLYGKSLSVSKIEAYANCSFGYFVKYGLKAKERKIYTFAPLDFGNLIHEGLEKFSKRVEKEKAAWGTLDKEFCERVISDVIGELINSEEHRILKSSKRYEYIATRVKRILYRMVLIINEQMERGTFQPLGYEISFGFEKDDYYPPIPITLSTGEVVKLQGKIDRVDKTSIDGVNYYRVVDYKTGKIDLDINDVYNGLKIQLLTYLDAILTLEQEKMSKNPVVSEGKGRTMPGAMVYLSVDDPIMDGSKKLTMENLEEEVLKALKMKGIVIRDLKVIKEMDKTIEKGGTSSIIPVALNKPKKGSDEAEFSKNNSSVITYEGFNVLRSHMKEKVREICEDMLEGIIEVTPCKNGKSYYCEFCEFSSICQFDETMGINNFKVMPRRNKKELLQQLEVEGKGGEGNE</sequence>
<evidence type="ECO:0000256" key="2">
    <source>
        <dbReference type="ARBA" id="ARBA00022722"/>
    </source>
</evidence>
<evidence type="ECO:0000256" key="3">
    <source>
        <dbReference type="ARBA" id="ARBA00022723"/>
    </source>
</evidence>
<reference evidence="15" key="1">
    <citation type="submission" date="2019-04" db="EMBL/GenBank/DDBJ databases">
        <title>Evolution of Biomass-Degrading Anaerobic Consortia Revealed by Metagenomics.</title>
        <authorList>
            <person name="Peng X."/>
        </authorList>
    </citation>
    <scope>NUCLEOTIDE SEQUENCE</scope>
    <source>
        <strain evidence="15">SIG254</strain>
    </source>
</reference>
<comment type="caution">
    <text evidence="15">The sequence shown here is derived from an EMBL/GenBank/DDBJ whole genome shotgun (WGS) entry which is preliminary data.</text>
</comment>
<evidence type="ECO:0000256" key="9">
    <source>
        <dbReference type="ARBA" id="ARBA00022840"/>
    </source>
</evidence>
<dbReference type="EMBL" id="SVCM01000142">
    <property type="protein sequence ID" value="MBE6060977.1"/>
    <property type="molecule type" value="Genomic_DNA"/>
</dbReference>
<proteinExistence type="predicted"/>
<keyword evidence="11" id="KW-0411">Iron-sulfur</keyword>
<dbReference type="Gene3D" id="3.40.50.300">
    <property type="entry name" value="P-loop containing nucleotide triphosphate hydrolases"/>
    <property type="match status" value="3"/>
</dbReference>
<dbReference type="GO" id="GO:0046872">
    <property type="term" value="F:metal ion binding"/>
    <property type="evidence" value="ECO:0007669"/>
    <property type="project" value="UniProtKB-KW"/>
</dbReference>
<dbReference type="GO" id="GO:0051539">
    <property type="term" value="F:4 iron, 4 sulfur cluster binding"/>
    <property type="evidence" value="ECO:0007669"/>
    <property type="project" value="UniProtKB-KW"/>
</dbReference>
<keyword evidence="7 15" id="KW-0347">Helicase</keyword>
<dbReference type="Pfam" id="PF12705">
    <property type="entry name" value="PDDEXK_1"/>
    <property type="match status" value="1"/>
</dbReference>
<evidence type="ECO:0000256" key="11">
    <source>
        <dbReference type="ARBA" id="ARBA00023014"/>
    </source>
</evidence>
<dbReference type="GO" id="GO:0000724">
    <property type="term" value="P:double-strand break repair via homologous recombination"/>
    <property type="evidence" value="ECO:0007669"/>
    <property type="project" value="InterPro"/>
</dbReference>
<keyword evidence="13" id="KW-0234">DNA repair</keyword>
<dbReference type="Gene3D" id="6.10.140.1030">
    <property type="match status" value="1"/>
</dbReference>
<dbReference type="PANTHER" id="PTHR30591">
    <property type="entry name" value="RECBCD ENZYME SUBUNIT RECC"/>
    <property type="match status" value="1"/>
</dbReference>
<name>A0A927W5K6_9CLOT</name>
<evidence type="ECO:0000256" key="6">
    <source>
        <dbReference type="ARBA" id="ARBA00022801"/>
    </source>
</evidence>
<dbReference type="GO" id="GO:0003677">
    <property type="term" value="F:DNA binding"/>
    <property type="evidence" value="ECO:0007669"/>
    <property type="project" value="UniProtKB-KW"/>
</dbReference>
<evidence type="ECO:0000259" key="14">
    <source>
        <dbReference type="PROSITE" id="PS51217"/>
    </source>
</evidence>
<keyword evidence="10" id="KW-0408">Iron</keyword>
<evidence type="ECO:0000256" key="12">
    <source>
        <dbReference type="ARBA" id="ARBA00023125"/>
    </source>
</evidence>
<keyword evidence="6" id="KW-0378">Hydrolase</keyword>
<gene>
    <name evidence="15" type="primary">addB</name>
    <name evidence="15" type="ORF">E7215_12500</name>
</gene>
<dbReference type="GO" id="GO:0005524">
    <property type="term" value="F:ATP binding"/>
    <property type="evidence" value="ECO:0007669"/>
    <property type="project" value="UniProtKB-KW"/>
</dbReference>
<evidence type="ECO:0000256" key="5">
    <source>
        <dbReference type="ARBA" id="ARBA00022763"/>
    </source>
</evidence>
<keyword evidence="3" id="KW-0479">Metal-binding</keyword>
<evidence type="ECO:0000256" key="13">
    <source>
        <dbReference type="ARBA" id="ARBA00023204"/>
    </source>
</evidence>
<dbReference type="InterPro" id="IPR049035">
    <property type="entry name" value="ADDB_N"/>
</dbReference>
<dbReference type="InterPro" id="IPR014017">
    <property type="entry name" value="DNA_helicase_UvrD-like_C"/>
</dbReference>
<keyword evidence="9" id="KW-0067">ATP-binding</keyword>
<dbReference type="InterPro" id="IPR038726">
    <property type="entry name" value="PDDEXK_AddAB-type"/>
</dbReference>
<keyword evidence="2" id="KW-0540">Nuclease</keyword>
<dbReference type="InterPro" id="IPR014140">
    <property type="entry name" value="DNA_helicase_suAddB"/>
</dbReference>
<keyword evidence="12" id="KW-0238">DNA-binding</keyword>
<dbReference type="Pfam" id="PF21445">
    <property type="entry name" value="ADDB_N"/>
    <property type="match status" value="1"/>
</dbReference>
<dbReference type="PANTHER" id="PTHR30591:SF1">
    <property type="entry name" value="RECBCD ENZYME SUBUNIT RECC"/>
    <property type="match status" value="1"/>
</dbReference>
<keyword evidence="4" id="KW-0547">Nucleotide-binding</keyword>
<keyword evidence="5" id="KW-0227">DNA damage</keyword>
<dbReference type="InterPro" id="IPR027417">
    <property type="entry name" value="P-loop_NTPase"/>
</dbReference>
<accession>A0A927W5K6</accession>
<dbReference type="SUPFAM" id="SSF52540">
    <property type="entry name" value="P-loop containing nucleoside triphosphate hydrolases"/>
    <property type="match status" value="1"/>
</dbReference>
<organism evidence="15 16">
    <name type="scientific">Clostridium sulfidigenes</name>
    <dbReference type="NCBI Taxonomy" id="318464"/>
    <lineage>
        <taxon>Bacteria</taxon>
        <taxon>Bacillati</taxon>
        <taxon>Bacillota</taxon>
        <taxon>Clostridia</taxon>
        <taxon>Eubacteriales</taxon>
        <taxon>Clostridiaceae</taxon>
        <taxon>Clostridium</taxon>
    </lineage>
</organism>
<dbReference type="Proteomes" id="UP000768462">
    <property type="component" value="Unassembled WGS sequence"/>
</dbReference>
<feature type="domain" description="UvrD-like helicase C-terminal" evidence="14">
    <location>
        <begin position="276"/>
        <end position="551"/>
    </location>
</feature>
<evidence type="ECO:0000256" key="10">
    <source>
        <dbReference type="ARBA" id="ARBA00023004"/>
    </source>
</evidence>
<dbReference type="GO" id="GO:0004386">
    <property type="term" value="F:helicase activity"/>
    <property type="evidence" value="ECO:0007669"/>
    <property type="project" value="UniProtKB-KW"/>
</dbReference>